<name>J9GBP7_9ZZZZ</name>
<comment type="caution">
    <text evidence="1">The sequence shown here is derived from an EMBL/GenBank/DDBJ whole genome shotgun (WGS) entry which is preliminary data.</text>
</comment>
<proteinExistence type="predicted"/>
<dbReference type="AlphaFoldDB" id="J9GBP7"/>
<reference evidence="1" key="1">
    <citation type="journal article" date="2012" name="PLoS ONE">
        <title>Gene sets for utilization of primary and secondary nutrition supplies in the distal gut of endangered iberian lynx.</title>
        <authorList>
            <person name="Alcaide M."/>
            <person name="Messina E."/>
            <person name="Richter M."/>
            <person name="Bargiela R."/>
            <person name="Peplies J."/>
            <person name="Huws S.A."/>
            <person name="Newbold C.J."/>
            <person name="Golyshin P.N."/>
            <person name="Simon M.A."/>
            <person name="Lopez G."/>
            <person name="Yakimov M.M."/>
            <person name="Ferrer M."/>
        </authorList>
    </citation>
    <scope>NUCLEOTIDE SEQUENCE</scope>
</reference>
<gene>
    <name evidence="1" type="ORF">EVA_07612</name>
</gene>
<sequence length="123" mass="13659">MHPFCSGDICQHRVFGNEVSDHDKSSPAYIQRSEKGFFHPVSDVMHPLFIATQFVIVQIVYDDVVRACFAVAQTTRRLSPSTSEEFHSVGRLELPFLPGGISLLLAKIGNDALVMLQFGLNIP</sequence>
<protein>
    <submittedName>
        <fullName evidence="1">Uncharacterized protein</fullName>
    </submittedName>
</protein>
<dbReference type="EMBL" id="AMCI01001868">
    <property type="protein sequence ID" value="EJX04269.1"/>
    <property type="molecule type" value="Genomic_DNA"/>
</dbReference>
<organism evidence="1">
    <name type="scientific">gut metagenome</name>
    <dbReference type="NCBI Taxonomy" id="749906"/>
    <lineage>
        <taxon>unclassified sequences</taxon>
        <taxon>metagenomes</taxon>
        <taxon>organismal metagenomes</taxon>
    </lineage>
</organism>
<accession>J9GBP7</accession>
<evidence type="ECO:0000313" key="1">
    <source>
        <dbReference type="EMBL" id="EJX04269.1"/>
    </source>
</evidence>